<reference evidence="2" key="1">
    <citation type="journal article" date="2005" name="Nature">
        <title>The map-based sequence of the rice genome.</title>
        <authorList>
            <consortium name="International rice genome sequencing project (IRGSP)"/>
            <person name="Matsumoto T."/>
            <person name="Wu J."/>
            <person name="Kanamori H."/>
            <person name="Katayose Y."/>
            <person name="Fujisawa M."/>
            <person name="Namiki N."/>
            <person name="Mizuno H."/>
            <person name="Yamamoto K."/>
            <person name="Antonio B.A."/>
            <person name="Baba T."/>
            <person name="Sakata K."/>
            <person name="Nagamura Y."/>
            <person name="Aoki H."/>
            <person name="Arikawa K."/>
            <person name="Arita K."/>
            <person name="Bito T."/>
            <person name="Chiden Y."/>
            <person name="Fujitsuka N."/>
            <person name="Fukunaka R."/>
            <person name="Hamada M."/>
            <person name="Harada C."/>
            <person name="Hayashi A."/>
            <person name="Hijishita S."/>
            <person name="Honda M."/>
            <person name="Hosokawa S."/>
            <person name="Ichikawa Y."/>
            <person name="Idonuma A."/>
            <person name="Iijima M."/>
            <person name="Ikeda M."/>
            <person name="Ikeno M."/>
            <person name="Ito K."/>
            <person name="Ito S."/>
            <person name="Ito T."/>
            <person name="Ito Y."/>
            <person name="Ito Y."/>
            <person name="Iwabuchi A."/>
            <person name="Kamiya K."/>
            <person name="Karasawa W."/>
            <person name="Kurita K."/>
            <person name="Katagiri S."/>
            <person name="Kikuta A."/>
            <person name="Kobayashi H."/>
            <person name="Kobayashi N."/>
            <person name="Machita K."/>
            <person name="Maehara T."/>
            <person name="Masukawa M."/>
            <person name="Mizubayashi T."/>
            <person name="Mukai Y."/>
            <person name="Nagasaki H."/>
            <person name="Nagata Y."/>
            <person name="Naito S."/>
            <person name="Nakashima M."/>
            <person name="Nakama Y."/>
            <person name="Nakamichi Y."/>
            <person name="Nakamura M."/>
            <person name="Meguro A."/>
            <person name="Negishi M."/>
            <person name="Ohta I."/>
            <person name="Ohta T."/>
            <person name="Okamoto M."/>
            <person name="Ono N."/>
            <person name="Saji S."/>
            <person name="Sakaguchi M."/>
            <person name="Sakai K."/>
            <person name="Shibata M."/>
            <person name="Shimokawa T."/>
            <person name="Song J."/>
            <person name="Takazaki Y."/>
            <person name="Terasawa K."/>
            <person name="Tsugane M."/>
            <person name="Tsuji K."/>
            <person name="Ueda S."/>
            <person name="Waki K."/>
            <person name="Yamagata H."/>
            <person name="Yamamoto M."/>
            <person name="Yamamoto S."/>
            <person name="Yamane H."/>
            <person name="Yoshiki S."/>
            <person name="Yoshihara R."/>
            <person name="Yukawa K."/>
            <person name="Zhong H."/>
            <person name="Yano M."/>
            <person name="Yuan Q."/>
            <person name="Ouyang S."/>
            <person name="Liu J."/>
            <person name="Jones K.M."/>
            <person name="Gansberger K."/>
            <person name="Moffat K."/>
            <person name="Hill J."/>
            <person name="Bera J."/>
            <person name="Fadrosh D."/>
            <person name="Jin S."/>
            <person name="Johri S."/>
            <person name="Kim M."/>
            <person name="Overton L."/>
            <person name="Reardon M."/>
            <person name="Tsitrin T."/>
            <person name="Vuong H."/>
            <person name="Weaver B."/>
            <person name="Ciecko A."/>
            <person name="Tallon L."/>
            <person name="Jackson J."/>
            <person name="Pai G."/>
            <person name="Aken S.V."/>
            <person name="Utterback T."/>
            <person name="Reidmuller S."/>
            <person name="Feldblyum T."/>
            <person name="Hsiao J."/>
            <person name="Zismann V."/>
            <person name="Iobst S."/>
            <person name="de Vazeille A.R."/>
            <person name="Buell C.R."/>
            <person name="Ying K."/>
            <person name="Li Y."/>
            <person name="Lu T."/>
            <person name="Huang Y."/>
            <person name="Zhao Q."/>
            <person name="Feng Q."/>
            <person name="Zhang L."/>
            <person name="Zhu J."/>
            <person name="Weng Q."/>
            <person name="Mu J."/>
            <person name="Lu Y."/>
            <person name="Fan D."/>
            <person name="Liu Y."/>
            <person name="Guan J."/>
            <person name="Zhang Y."/>
            <person name="Yu S."/>
            <person name="Liu X."/>
            <person name="Zhang Y."/>
            <person name="Hong G."/>
            <person name="Han B."/>
            <person name="Choisne N."/>
            <person name="Demange N."/>
            <person name="Orjeda G."/>
            <person name="Samain S."/>
            <person name="Cattolico L."/>
            <person name="Pelletier E."/>
            <person name="Couloux A."/>
            <person name="Segurens B."/>
            <person name="Wincker P."/>
            <person name="D'Hont A."/>
            <person name="Scarpelli C."/>
            <person name="Weissenbach J."/>
            <person name="Salanoubat M."/>
            <person name="Quetier F."/>
            <person name="Yu Y."/>
            <person name="Kim H.R."/>
            <person name="Rambo T."/>
            <person name="Currie J."/>
            <person name="Collura K."/>
            <person name="Luo M."/>
            <person name="Yang T."/>
            <person name="Ammiraju J.S.S."/>
            <person name="Engler F."/>
            <person name="Soderlund C."/>
            <person name="Wing R.A."/>
            <person name="Palmer L.E."/>
            <person name="de la Bastide M."/>
            <person name="Spiegel L."/>
            <person name="Nascimento L."/>
            <person name="Zutavern T."/>
            <person name="O'Shaughnessy A."/>
            <person name="Dike S."/>
            <person name="Dedhia N."/>
            <person name="Preston R."/>
            <person name="Balija V."/>
            <person name="McCombie W.R."/>
            <person name="Chow T."/>
            <person name="Chen H."/>
            <person name="Chung M."/>
            <person name="Chen C."/>
            <person name="Shaw J."/>
            <person name="Wu H."/>
            <person name="Hsiao K."/>
            <person name="Chao Y."/>
            <person name="Chu M."/>
            <person name="Cheng C."/>
            <person name="Hour A."/>
            <person name="Lee P."/>
            <person name="Lin S."/>
            <person name="Lin Y."/>
            <person name="Liou J."/>
            <person name="Liu S."/>
            <person name="Hsing Y."/>
            <person name="Raghuvanshi S."/>
            <person name="Mohanty A."/>
            <person name="Bharti A.K."/>
            <person name="Gaur A."/>
            <person name="Gupta V."/>
            <person name="Kumar D."/>
            <person name="Ravi V."/>
            <person name="Vij S."/>
            <person name="Kapur A."/>
            <person name="Khurana P."/>
            <person name="Khurana P."/>
            <person name="Khurana J.P."/>
            <person name="Tyagi A.K."/>
            <person name="Gaikwad K."/>
            <person name="Singh A."/>
            <person name="Dalal V."/>
            <person name="Srivastava S."/>
            <person name="Dixit A."/>
            <person name="Pal A.K."/>
            <person name="Ghazi I.A."/>
            <person name="Yadav M."/>
            <person name="Pandit A."/>
            <person name="Bhargava A."/>
            <person name="Sureshbabu K."/>
            <person name="Batra K."/>
            <person name="Sharma T.R."/>
            <person name="Mohapatra T."/>
            <person name="Singh N.K."/>
            <person name="Messing J."/>
            <person name="Nelson A.B."/>
            <person name="Fuks G."/>
            <person name="Kavchok S."/>
            <person name="Keizer G."/>
            <person name="Linton E."/>
            <person name="Llaca V."/>
            <person name="Song R."/>
            <person name="Tanyolac B."/>
            <person name="Young S."/>
            <person name="Ho-Il K."/>
            <person name="Hahn J.H."/>
            <person name="Sangsakoo G."/>
            <person name="Vanavichit A."/>
            <person name="de Mattos Luiz.A.T."/>
            <person name="Zimmer P.D."/>
            <person name="Malone G."/>
            <person name="Dellagostin O."/>
            <person name="de Oliveira A.C."/>
            <person name="Bevan M."/>
            <person name="Bancroft I."/>
            <person name="Minx P."/>
            <person name="Cordum H."/>
            <person name="Wilson R."/>
            <person name="Cheng Z."/>
            <person name="Jin W."/>
            <person name="Jiang J."/>
            <person name="Leong S.A."/>
            <person name="Iwama H."/>
            <person name="Gojobori T."/>
            <person name="Itoh T."/>
            <person name="Niimura Y."/>
            <person name="Fujii Y."/>
            <person name="Habara T."/>
            <person name="Sakai H."/>
            <person name="Sato Y."/>
            <person name="Wilson G."/>
            <person name="Kumar K."/>
            <person name="McCouch S."/>
            <person name="Juretic N."/>
            <person name="Hoen D."/>
            <person name="Wright S."/>
            <person name="Bruskiewich R."/>
            <person name="Bureau T."/>
            <person name="Miyao A."/>
            <person name="Hirochika H."/>
            <person name="Nishikawa T."/>
            <person name="Kadowaki K."/>
            <person name="Sugiura M."/>
            <person name="Burr B."/>
            <person name="Sasaki T."/>
        </authorList>
    </citation>
    <scope>NUCLEOTIDE SEQUENCE [LARGE SCALE GENOMIC DNA]</scope>
    <source>
        <strain evidence="2">cv. Nipponbare</strain>
    </source>
</reference>
<reference evidence="1 2" key="2">
    <citation type="journal article" date="2013" name="Plant Cell Physiol.">
        <title>Rice Annotation Project Database (RAP-DB): an integrative and interactive database for rice genomics.</title>
        <authorList>
            <person name="Sakai H."/>
            <person name="Lee S.S."/>
            <person name="Tanaka T."/>
            <person name="Numa H."/>
            <person name="Kim J."/>
            <person name="Kawahara Y."/>
            <person name="Wakimoto H."/>
            <person name="Yang C.C."/>
            <person name="Iwamoto M."/>
            <person name="Abe T."/>
            <person name="Yamada Y."/>
            <person name="Muto A."/>
            <person name="Inokuchi H."/>
            <person name="Ikemura T."/>
            <person name="Matsumoto T."/>
            <person name="Sasaki T."/>
            <person name="Itoh T."/>
        </authorList>
    </citation>
    <scope>NUCLEOTIDE SEQUENCE [LARGE SCALE GENOMIC DNA]</scope>
    <source>
        <strain evidence="2">cv. Nipponbare</strain>
    </source>
</reference>
<protein>
    <submittedName>
        <fullName evidence="1">Os02g0815950 protein</fullName>
    </submittedName>
</protein>
<evidence type="ECO:0000313" key="2">
    <source>
        <dbReference type="Proteomes" id="UP000059680"/>
    </source>
</evidence>
<dbReference type="PaxDb" id="39947-A0A0P0VR53"/>
<dbReference type="AlphaFoldDB" id="A0A0P0VR53"/>
<dbReference type="InParanoid" id="A0A0P0VR53"/>
<dbReference type="EMBL" id="AP014958">
    <property type="protein sequence ID" value="BAS81565.1"/>
    <property type="molecule type" value="Genomic_DNA"/>
</dbReference>
<keyword evidence="2" id="KW-1185">Reference proteome</keyword>
<name>A0A0P0VR53_ORYSJ</name>
<reference evidence="1 2" key="3">
    <citation type="journal article" date="2013" name="Rice">
        <title>Improvement of the Oryza sativa Nipponbare reference genome using next generation sequence and optical map data.</title>
        <authorList>
            <person name="Kawahara Y."/>
            <person name="de la Bastide M."/>
            <person name="Hamilton J.P."/>
            <person name="Kanamori H."/>
            <person name="McCombie W.R."/>
            <person name="Ouyang S."/>
            <person name="Schwartz D.C."/>
            <person name="Tanaka T."/>
            <person name="Wu J."/>
            <person name="Zhou S."/>
            <person name="Childs K.L."/>
            <person name="Davidson R.M."/>
            <person name="Lin H."/>
            <person name="Quesada-Ocampo L."/>
            <person name="Vaillancourt B."/>
            <person name="Sakai H."/>
            <person name="Lee S.S."/>
            <person name="Kim J."/>
            <person name="Numa H."/>
            <person name="Itoh T."/>
            <person name="Buell C.R."/>
            <person name="Matsumoto T."/>
        </authorList>
    </citation>
    <scope>NUCLEOTIDE SEQUENCE [LARGE SCALE GENOMIC DNA]</scope>
    <source>
        <strain evidence="2">cv. Nipponbare</strain>
    </source>
</reference>
<dbReference type="Proteomes" id="UP000059680">
    <property type="component" value="Chromosome 2"/>
</dbReference>
<evidence type="ECO:0000313" key="1">
    <source>
        <dbReference type="EMBL" id="BAS81565.1"/>
    </source>
</evidence>
<accession>A0A0P0VR53</accession>
<sequence>MWSWTRHSSERGGRWYTMERVDRAEHEQDEESPAAAAAHLARPRHAALHHCRKRRGSGSFWKRADRRGATLLYATRWEERRGEEEGGCVG</sequence>
<organism evidence="1 2">
    <name type="scientific">Oryza sativa subsp. japonica</name>
    <name type="common">Rice</name>
    <dbReference type="NCBI Taxonomy" id="39947"/>
    <lineage>
        <taxon>Eukaryota</taxon>
        <taxon>Viridiplantae</taxon>
        <taxon>Streptophyta</taxon>
        <taxon>Embryophyta</taxon>
        <taxon>Tracheophyta</taxon>
        <taxon>Spermatophyta</taxon>
        <taxon>Magnoliopsida</taxon>
        <taxon>Liliopsida</taxon>
        <taxon>Poales</taxon>
        <taxon>Poaceae</taxon>
        <taxon>BOP clade</taxon>
        <taxon>Oryzoideae</taxon>
        <taxon>Oryzeae</taxon>
        <taxon>Oryzinae</taxon>
        <taxon>Oryza</taxon>
        <taxon>Oryza sativa</taxon>
    </lineage>
</organism>
<proteinExistence type="predicted"/>
<gene>
    <name evidence="1" type="ordered locus">Os02g0815950</name>
    <name evidence="1" type="ORF">OSNPB_020815950</name>
</gene>
<feature type="non-terminal residue" evidence="1">
    <location>
        <position position="90"/>
    </location>
</feature>